<dbReference type="RefSeq" id="WP_013103161.1">
    <property type="nucleotide sequence ID" value="NZ_CP037939.1"/>
</dbReference>
<protein>
    <recommendedName>
        <fullName evidence="1">DUF4097 domain-containing protein</fullName>
    </recommendedName>
</protein>
<name>A0ABX5SI51_9LACO</name>
<dbReference type="InterPro" id="IPR025164">
    <property type="entry name" value="Toastrack_DUF4097"/>
</dbReference>
<feature type="domain" description="DUF4097" evidence="1">
    <location>
        <begin position="61"/>
        <end position="293"/>
    </location>
</feature>
<reference evidence="2 3" key="1">
    <citation type="submission" date="2019-03" db="EMBL/GenBank/DDBJ databases">
        <title>Complete Genome Sequence of Leuconostoc kimchii strain NKJ218 Isolated from Homemade Kimchi.</title>
        <authorList>
            <person name="Jung J.Y."/>
            <person name="Jin H.M."/>
            <person name="Jung J.-W."/>
            <person name="Lee S.-Y."/>
            <person name="Ryu B.-G."/>
            <person name="Han S.-S."/>
            <person name="Kang H.K."/>
            <person name="Choi H.W."/>
            <person name="Chung E.J."/>
            <person name="Choi K.-M."/>
        </authorList>
    </citation>
    <scope>NUCLEOTIDE SEQUENCE [LARGE SCALE GENOMIC DNA]</scope>
    <source>
        <strain evidence="2 3">NKJ218</strain>
    </source>
</reference>
<sequence>MKRRTMIGLSLLVIGTVMAISSALIERPGSISWHDKFSYQKAGALKTHDLSQQIPSKIEDIKVLTIDNSDKAVYIERGDHFAITETHIGNDEKTKVTYSKGTLAVKNVVRSHHLLSFDWRRLSENKARLTITVPDSVQLKTINVAQSNGDVTISDVRADDIKVQSENDDAILTRVAAKNATINLENGEAELHQLTVDNLQVQLDNDDLSLVSSAVKTIKTDLQNGDADIEHSQIVHGGYIRNENGDISIETTKLPTFSARTEMGDTDVAPGFVGQQRGKGDLMIQTQNGDIEIE</sequence>
<dbReference type="Proteomes" id="UP000295756">
    <property type="component" value="Chromosome"/>
</dbReference>
<organism evidence="2 3">
    <name type="scientific">Leuconostoc kimchii</name>
    <dbReference type="NCBI Taxonomy" id="136609"/>
    <lineage>
        <taxon>Bacteria</taxon>
        <taxon>Bacillati</taxon>
        <taxon>Bacillota</taxon>
        <taxon>Bacilli</taxon>
        <taxon>Lactobacillales</taxon>
        <taxon>Lactobacillaceae</taxon>
        <taxon>Leuconostoc</taxon>
    </lineage>
</organism>
<evidence type="ECO:0000313" key="2">
    <source>
        <dbReference type="EMBL" id="QBR47029.1"/>
    </source>
</evidence>
<gene>
    <name evidence="2" type="ORF">EW139_02405</name>
</gene>
<proteinExistence type="predicted"/>
<dbReference type="EMBL" id="CP037939">
    <property type="protein sequence ID" value="QBR47029.1"/>
    <property type="molecule type" value="Genomic_DNA"/>
</dbReference>
<accession>A0ABX5SI51</accession>
<keyword evidence="3" id="KW-1185">Reference proteome</keyword>
<dbReference type="Pfam" id="PF13349">
    <property type="entry name" value="DUF4097"/>
    <property type="match status" value="1"/>
</dbReference>
<evidence type="ECO:0000313" key="3">
    <source>
        <dbReference type="Proteomes" id="UP000295756"/>
    </source>
</evidence>
<evidence type="ECO:0000259" key="1">
    <source>
        <dbReference type="Pfam" id="PF13349"/>
    </source>
</evidence>